<dbReference type="EMBL" id="CP182909">
    <property type="protein sequence ID" value="XPM63298.1"/>
    <property type="molecule type" value="Genomic_DNA"/>
</dbReference>
<evidence type="ECO:0000313" key="2">
    <source>
        <dbReference type="Proteomes" id="UP000095472"/>
    </source>
</evidence>
<evidence type="ECO:0000313" key="1">
    <source>
        <dbReference type="EMBL" id="XPM63298.1"/>
    </source>
</evidence>
<gene>
    <name evidence="1" type="ORF">BH720_028680</name>
</gene>
<protein>
    <submittedName>
        <fullName evidence="1">Uncharacterized protein</fullName>
    </submittedName>
</protein>
<reference evidence="1 2" key="1">
    <citation type="journal article" date="2016" name="Genome Announc.">
        <title>Draft Genome Sequence of the Thermotolerant Cyanobacterium Desertifilum sp. IPPAS B-1220.</title>
        <authorList>
            <person name="Mironov K.S."/>
            <person name="Sinetova M.A."/>
            <person name="Bolatkhan K."/>
            <person name="Zayadan B.K."/>
            <person name="Ustinova V.V."/>
            <person name="Kupriyanova E.V."/>
            <person name="Skrypnik A.N."/>
            <person name="Gogoleva N.E."/>
            <person name="Gogolev Y.V."/>
            <person name="Los D.A."/>
        </authorList>
    </citation>
    <scope>NUCLEOTIDE SEQUENCE [LARGE SCALE GENOMIC DNA]</scope>
    <source>
        <strain evidence="1 2">IPPAS B-1220</strain>
    </source>
</reference>
<keyword evidence="2" id="KW-1185">Reference proteome</keyword>
<name>A0ACD5GQY5_9CYAN</name>
<organism evidence="1 2">
    <name type="scientific">Desertifilum tharense IPPAS B-1220</name>
    <dbReference type="NCBI Taxonomy" id="1781255"/>
    <lineage>
        <taxon>Bacteria</taxon>
        <taxon>Bacillati</taxon>
        <taxon>Cyanobacteriota</taxon>
        <taxon>Cyanophyceae</taxon>
        <taxon>Desertifilales</taxon>
        <taxon>Desertifilaceae</taxon>
        <taxon>Desertifilum</taxon>
    </lineage>
</organism>
<proteinExistence type="predicted"/>
<dbReference type="Proteomes" id="UP000095472">
    <property type="component" value="Chromosome"/>
</dbReference>
<sequence>MNNGIGSPLETWQDQLQQATDSIHQLAQQSRGDAWALLHLLRSLEAVHQEIRDSVFQEALPNNRQELYNFLREIEANGGWHLCGADETQTALSQLGSSAERGKRISGCFLSRGATQHFTGVCFLLEPKPSRY</sequence>
<accession>A0ACD5GQY5</accession>